<dbReference type="GO" id="GO:0005509">
    <property type="term" value="F:calcium ion binding"/>
    <property type="evidence" value="ECO:0007669"/>
    <property type="project" value="UniProtKB-UniRule"/>
</dbReference>
<dbReference type="PANTHER" id="PTHR23056">
    <property type="entry name" value="CALCINEURIN B"/>
    <property type="match status" value="1"/>
</dbReference>
<comment type="subunit">
    <text evidence="2">Homodimer. Interacts with CIPK.</text>
</comment>
<dbReference type="EMBL" id="CM009305">
    <property type="protein sequence ID" value="PNS98978.1"/>
    <property type="molecule type" value="Genomic_DNA"/>
</dbReference>
<comment type="subcellular location">
    <subcellularLocation>
        <location evidence="2">Membrane</location>
    </subcellularLocation>
</comment>
<comment type="function">
    <text evidence="2">Acts as a calcium sensor. CBL proteins interact with CIPK serine-threonine protein kinases. Binding of a CBL protein to the regulatory NAF domain of a CIPK protein lead to the activation of the kinase in a calcium-dependent manner.</text>
</comment>
<dbReference type="InterPro" id="IPR045198">
    <property type="entry name" value="CNBL1-10"/>
</dbReference>
<reference evidence="3 4" key="1">
    <citation type="journal article" date="2006" name="Science">
        <title>The genome of black cottonwood, Populus trichocarpa (Torr. &amp; Gray).</title>
        <authorList>
            <person name="Tuskan G.A."/>
            <person name="Difazio S."/>
            <person name="Jansson S."/>
            <person name="Bohlmann J."/>
            <person name="Grigoriev I."/>
            <person name="Hellsten U."/>
            <person name="Putnam N."/>
            <person name="Ralph S."/>
            <person name="Rombauts S."/>
            <person name="Salamov A."/>
            <person name="Schein J."/>
            <person name="Sterck L."/>
            <person name="Aerts A."/>
            <person name="Bhalerao R.R."/>
            <person name="Bhalerao R.P."/>
            <person name="Blaudez D."/>
            <person name="Boerjan W."/>
            <person name="Brun A."/>
            <person name="Brunner A."/>
            <person name="Busov V."/>
            <person name="Campbell M."/>
            <person name="Carlson J."/>
            <person name="Chalot M."/>
            <person name="Chapman J."/>
            <person name="Chen G.L."/>
            <person name="Cooper D."/>
            <person name="Coutinho P.M."/>
            <person name="Couturier J."/>
            <person name="Covert S."/>
            <person name="Cronk Q."/>
            <person name="Cunningham R."/>
            <person name="Davis J."/>
            <person name="Degroeve S."/>
            <person name="Dejardin A."/>
            <person name="Depamphilis C."/>
            <person name="Detter J."/>
            <person name="Dirks B."/>
            <person name="Dubchak I."/>
            <person name="Duplessis S."/>
            <person name="Ehlting J."/>
            <person name="Ellis B."/>
            <person name="Gendler K."/>
            <person name="Goodstein D."/>
            <person name="Gribskov M."/>
            <person name="Grimwood J."/>
            <person name="Groover A."/>
            <person name="Gunter L."/>
            <person name="Hamberger B."/>
            <person name="Heinze B."/>
            <person name="Helariutta Y."/>
            <person name="Henrissat B."/>
            <person name="Holligan D."/>
            <person name="Holt R."/>
            <person name="Huang W."/>
            <person name="Islam-Faridi N."/>
            <person name="Jones S."/>
            <person name="Jones-Rhoades M."/>
            <person name="Jorgensen R."/>
            <person name="Joshi C."/>
            <person name="Kangasjarvi J."/>
            <person name="Karlsson J."/>
            <person name="Kelleher C."/>
            <person name="Kirkpatrick R."/>
            <person name="Kirst M."/>
            <person name="Kohler A."/>
            <person name="Kalluri U."/>
            <person name="Larimer F."/>
            <person name="Leebens-Mack J."/>
            <person name="Leple J.C."/>
            <person name="Locascio P."/>
            <person name="Lou Y."/>
            <person name="Lucas S."/>
            <person name="Martin F."/>
            <person name="Montanini B."/>
            <person name="Napoli C."/>
            <person name="Nelson D.R."/>
            <person name="Nelson C."/>
            <person name="Nieminen K."/>
            <person name="Nilsson O."/>
            <person name="Pereda V."/>
            <person name="Peter G."/>
            <person name="Philippe R."/>
            <person name="Pilate G."/>
            <person name="Poliakov A."/>
            <person name="Razumovskaya J."/>
            <person name="Richardson P."/>
            <person name="Rinaldi C."/>
            <person name="Ritland K."/>
            <person name="Rouze P."/>
            <person name="Ryaboy D."/>
            <person name="Schmutz J."/>
            <person name="Schrader J."/>
            <person name="Segerman B."/>
            <person name="Shin H."/>
            <person name="Siddiqui A."/>
            <person name="Sterky F."/>
            <person name="Terry A."/>
            <person name="Tsai C.J."/>
            <person name="Uberbacher E."/>
            <person name="Unneberg P."/>
            <person name="Vahala J."/>
            <person name="Wall K."/>
            <person name="Wessler S."/>
            <person name="Yang G."/>
            <person name="Yin T."/>
            <person name="Douglas C."/>
            <person name="Marra M."/>
            <person name="Sandberg G."/>
            <person name="Van de Peer Y."/>
            <person name="Rokhsar D."/>
        </authorList>
    </citation>
    <scope>NUCLEOTIDE SEQUENCE [LARGE SCALE GENOMIC DNA]</scope>
    <source>
        <strain evidence="4">cv. Nisqually</strain>
    </source>
</reference>
<dbReference type="HOGENOM" id="CLU_2692419_0_0_1"/>
<dbReference type="GO" id="GO:0019722">
    <property type="term" value="P:calcium-mediated signaling"/>
    <property type="evidence" value="ECO:0007669"/>
    <property type="project" value="UniProtKB-UniRule"/>
</dbReference>
<dbReference type="InParanoid" id="U7DZV1"/>
<evidence type="ECO:0000313" key="3">
    <source>
        <dbReference type="EMBL" id="PNS98978.1"/>
    </source>
</evidence>
<sequence length="74" mass="8430">MISFLGQFARSLGVFHPNAPAEDKIHFAFRLYDLRQTGFIERESSDGKSNTIIYHTARLKTFTIAGPLRLSPFQ</sequence>
<keyword evidence="1 2" id="KW-0677">Repeat</keyword>
<evidence type="ECO:0000256" key="2">
    <source>
        <dbReference type="RuleBase" id="RU369080"/>
    </source>
</evidence>
<dbReference type="GO" id="GO:0019900">
    <property type="term" value="F:kinase binding"/>
    <property type="evidence" value="ECO:0007669"/>
    <property type="project" value="UniProtKB-UniRule"/>
</dbReference>
<organism evidence="3 4">
    <name type="scientific">Populus trichocarpa</name>
    <name type="common">Western balsam poplar</name>
    <name type="synonym">Populus balsamifera subsp. trichocarpa</name>
    <dbReference type="NCBI Taxonomy" id="3694"/>
    <lineage>
        <taxon>Eukaryota</taxon>
        <taxon>Viridiplantae</taxon>
        <taxon>Streptophyta</taxon>
        <taxon>Embryophyta</taxon>
        <taxon>Tracheophyta</taxon>
        <taxon>Spermatophyta</taxon>
        <taxon>Magnoliopsida</taxon>
        <taxon>eudicotyledons</taxon>
        <taxon>Gunneridae</taxon>
        <taxon>Pentapetalae</taxon>
        <taxon>rosids</taxon>
        <taxon>fabids</taxon>
        <taxon>Malpighiales</taxon>
        <taxon>Salicaceae</taxon>
        <taxon>Saliceae</taxon>
        <taxon>Populus</taxon>
    </lineage>
</organism>
<dbReference type="SUPFAM" id="SSF47473">
    <property type="entry name" value="EF-hand"/>
    <property type="match status" value="1"/>
</dbReference>
<dbReference type="Proteomes" id="UP000006729">
    <property type="component" value="Chromosome 16"/>
</dbReference>
<dbReference type="Gene3D" id="1.10.238.10">
    <property type="entry name" value="EF-hand"/>
    <property type="match status" value="1"/>
</dbReference>
<dbReference type="GO" id="GO:0016020">
    <property type="term" value="C:membrane"/>
    <property type="evidence" value="ECO:0007669"/>
    <property type="project" value="UniProtKB-SubCell"/>
</dbReference>
<dbReference type="eggNOG" id="KOG0034">
    <property type="taxonomic scope" value="Eukaryota"/>
</dbReference>
<dbReference type="STRING" id="3694.U7DZV1"/>
<protein>
    <recommendedName>
        <fullName evidence="2">Calcineurin B-like protein</fullName>
    </recommendedName>
</protein>
<proteinExistence type="inferred from homology"/>
<keyword evidence="2" id="KW-0106">Calcium</keyword>
<keyword evidence="4" id="KW-1185">Reference proteome</keyword>
<comment type="similarity">
    <text evidence="2">Belongs to the calcineurin regulatory subunit family.</text>
</comment>
<evidence type="ECO:0000256" key="1">
    <source>
        <dbReference type="ARBA" id="ARBA00022737"/>
    </source>
</evidence>
<gene>
    <name evidence="3" type="ORF">POPTR_016G108000</name>
</gene>
<keyword evidence="2" id="KW-0472">Membrane</keyword>
<dbReference type="AlphaFoldDB" id="U7DZV1"/>
<dbReference type="PANTHER" id="PTHR23056:SF110">
    <property type="entry name" value="CALMODULIN"/>
    <property type="match status" value="1"/>
</dbReference>
<accession>U7DZV1</accession>
<keyword evidence="2" id="KW-0479">Metal-binding</keyword>
<evidence type="ECO:0000313" key="4">
    <source>
        <dbReference type="Proteomes" id="UP000006729"/>
    </source>
</evidence>
<name>U7DZV1_POPTR</name>
<dbReference type="InterPro" id="IPR011992">
    <property type="entry name" value="EF-hand-dom_pair"/>
</dbReference>